<keyword evidence="1" id="KW-0732">Signal</keyword>
<sequence length="130" mass="14838">MMKRLLSILSILLLFTVGQGIMATTEDSADRQTIVTEKDNAHSLQEKVKHFELCKSPNAALCLTNRVQQTTEYSERLLKTTTRLLELSLQKEQDALNKISEITSINHTLKCSSLRIRAGHWVYVLRKIII</sequence>
<reference evidence="2 3" key="1">
    <citation type="submission" date="2020-08" db="EMBL/GenBank/DDBJ databases">
        <title>Genome public.</title>
        <authorList>
            <person name="Liu C."/>
            <person name="Sun Q."/>
        </authorList>
    </citation>
    <scope>NUCLEOTIDE SEQUENCE [LARGE SCALE GENOMIC DNA]</scope>
    <source>
        <strain evidence="2 3">426_9</strain>
    </source>
</reference>
<organism evidence="2 3">
    <name type="scientific">Parabacteroides acidifaciens</name>
    <dbReference type="NCBI Taxonomy" id="2290935"/>
    <lineage>
        <taxon>Bacteria</taxon>
        <taxon>Pseudomonadati</taxon>
        <taxon>Bacteroidota</taxon>
        <taxon>Bacteroidia</taxon>
        <taxon>Bacteroidales</taxon>
        <taxon>Tannerellaceae</taxon>
        <taxon>Parabacteroides</taxon>
    </lineage>
</organism>
<protein>
    <recommendedName>
        <fullName evidence="4">DUF3347 domain-containing protein</fullName>
    </recommendedName>
</protein>
<evidence type="ECO:0000313" key="2">
    <source>
        <dbReference type="EMBL" id="MBC8600486.1"/>
    </source>
</evidence>
<name>A0ABR7NWI2_9BACT</name>
<feature type="signal peptide" evidence="1">
    <location>
        <begin position="1"/>
        <end position="23"/>
    </location>
</feature>
<evidence type="ECO:0000256" key="1">
    <source>
        <dbReference type="SAM" id="SignalP"/>
    </source>
</evidence>
<dbReference type="EMBL" id="JACRTI010000003">
    <property type="protein sequence ID" value="MBC8600486.1"/>
    <property type="molecule type" value="Genomic_DNA"/>
</dbReference>
<proteinExistence type="predicted"/>
<feature type="chain" id="PRO_5046895654" description="DUF3347 domain-containing protein" evidence="1">
    <location>
        <begin position="24"/>
        <end position="130"/>
    </location>
</feature>
<gene>
    <name evidence="2" type="ORF">H8784_01980</name>
</gene>
<evidence type="ECO:0008006" key="4">
    <source>
        <dbReference type="Google" id="ProtNLM"/>
    </source>
</evidence>
<comment type="caution">
    <text evidence="2">The sequence shown here is derived from an EMBL/GenBank/DDBJ whole genome shotgun (WGS) entry which is preliminary data.</text>
</comment>
<keyword evidence="3" id="KW-1185">Reference proteome</keyword>
<evidence type="ECO:0000313" key="3">
    <source>
        <dbReference type="Proteomes" id="UP000629596"/>
    </source>
</evidence>
<dbReference type="Proteomes" id="UP000629596">
    <property type="component" value="Unassembled WGS sequence"/>
</dbReference>
<accession>A0ABR7NWI2</accession>